<dbReference type="EMBL" id="WUWG01000001">
    <property type="protein sequence ID" value="MXU64703.1"/>
    <property type="molecule type" value="Genomic_DNA"/>
</dbReference>
<sequence>MIEDAFLDAIDEEEQEEDPVEAAEEEAAIEADTIEALVTERDELKDRLLRAYAESENMRKRAERDRRDAELYGGSRLARDLLSVYDNMGRALDLVTDEMREVAGPVLEGIELTQRELLSVFAKHKIDRVAPELGDKFDPKKHQAMFEAPVPGTKAGEIIQVMTTGFIIGDRLLRPAQVGVSSGGPDLPKDAGDTDA</sequence>
<dbReference type="PANTHER" id="PTHR21237:SF23">
    <property type="entry name" value="GRPE PROTEIN HOMOLOG, MITOCHONDRIAL"/>
    <property type="match status" value="1"/>
</dbReference>
<comment type="subunit">
    <text evidence="4">Homodimer.</text>
</comment>
<keyword evidence="9" id="KW-1185">Reference proteome</keyword>
<name>A0A6B0TUT5_9RHOB</name>
<dbReference type="InterPro" id="IPR000740">
    <property type="entry name" value="GrpE"/>
</dbReference>
<evidence type="ECO:0000256" key="6">
    <source>
        <dbReference type="RuleBase" id="RU004478"/>
    </source>
</evidence>
<organism evidence="8 9">
    <name type="scientific">Oceanomicrobium pacificus</name>
    <dbReference type="NCBI Taxonomy" id="2692916"/>
    <lineage>
        <taxon>Bacteria</taxon>
        <taxon>Pseudomonadati</taxon>
        <taxon>Pseudomonadota</taxon>
        <taxon>Alphaproteobacteria</taxon>
        <taxon>Rhodobacterales</taxon>
        <taxon>Paracoccaceae</taxon>
        <taxon>Oceanomicrobium</taxon>
    </lineage>
</organism>
<evidence type="ECO:0000313" key="9">
    <source>
        <dbReference type="Proteomes" id="UP000436016"/>
    </source>
</evidence>
<dbReference type="InterPro" id="IPR009012">
    <property type="entry name" value="GrpE_head"/>
</dbReference>
<dbReference type="GO" id="GO:0042803">
    <property type="term" value="F:protein homodimerization activity"/>
    <property type="evidence" value="ECO:0007669"/>
    <property type="project" value="InterPro"/>
</dbReference>
<dbReference type="GO" id="GO:0005737">
    <property type="term" value="C:cytoplasm"/>
    <property type="evidence" value="ECO:0007669"/>
    <property type="project" value="UniProtKB-SubCell"/>
</dbReference>
<evidence type="ECO:0000256" key="2">
    <source>
        <dbReference type="ARBA" id="ARBA00023016"/>
    </source>
</evidence>
<dbReference type="CDD" id="cd00446">
    <property type="entry name" value="GrpE"/>
    <property type="match status" value="1"/>
</dbReference>
<dbReference type="HAMAP" id="MF_01151">
    <property type="entry name" value="GrpE"/>
    <property type="match status" value="1"/>
</dbReference>
<feature type="region of interest" description="Disordered" evidence="7">
    <location>
        <begin position="1"/>
        <end position="32"/>
    </location>
</feature>
<evidence type="ECO:0000256" key="7">
    <source>
        <dbReference type="SAM" id="MobiDB-lite"/>
    </source>
</evidence>
<dbReference type="AlphaFoldDB" id="A0A6B0TUT5"/>
<dbReference type="PROSITE" id="PS01071">
    <property type="entry name" value="GRPE"/>
    <property type="match status" value="1"/>
</dbReference>
<gene>
    <name evidence="4 8" type="primary">grpE</name>
    <name evidence="8" type="ORF">GSH16_04545</name>
</gene>
<evidence type="ECO:0000256" key="1">
    <source>
        <dbReference type="ARBA" id="ARBA00009054"/>
    </source>
</evidence>
<comment type="caution">
    <text evidence="8">The sequence shown here is derived from an EMBL/GenBank/DDBJ whole genome shotgun (WGS) entry which is preliminary data.</text>
</comment>
<comment type="function">
    <text evidence="4 5">Participates actively in the response to hyperosmotic and heat shock by preventing the aggregation of stress-denatured proteins, in association with DnaK and GrpE. It is the nucleotide exchange factor for DnaK and may function as a thermosensor. Unfolded proteins bind initially to DnaJ; upon interaction with the DnaJ-bound protein, DnaK hydrolyzes its bound ATP, resulting in the formation of a stable complex. GrpE releases ADP from DnaK; ATP binding to DnaK triggers the release of the substrate protein, thus completing the reaction cycle. Several rounds of ATP-dependent interactions between DnaJ, DnaK and GrpE are required for fully efficient folding.</text>
</comment>
<dbReference type="SUPFAM" id="SSF58014">
    <property type="entry name" value="Coiled-coil domain of nucleotide exchange factor GrpE"/>
    <property type="match status" value="1"/>
</dbReference>
<evidence type="ECO:0000256" key="4">
    <source>
        <dbReference type="HAMAP-Rule" id="MF_01151"/>
    </source>
</evidence>
<evidence type="ECO:0000256" key="5">
    <source>
        <dbReference type="RuleBase" id="RU000639"/>
    </source>
</evidence>
<protein>
    <recommendedName>
        <fullName evidence="4 5">Protein GrpE</fullName>
    </recommendedName>
    <alternativeName>
        <fullName evidence="4">HSP-70 cofactor</fullName>
    </alternativeName>
</protein>
<comment type="subcellular location">
    <subcellularLocation>
        <location evidence="4">Cytoplasm</location>
    </subcellularLocation>
</comment>
<comment type="similarity">
    <text evidence="1 4 6">Belongs to the GrpE family.</text>
</comment>
<reference evidence="8 9" key="1">
    <citation type="submission" date="2019-12" db="EMBL/GenBank/DDBJ databases">
        <title>Strain KN286 was isolated from seawater, which was collected from Caroline Seamount in the tropical western Pacific.</title>
        <authorList>
            <person name="Wang Q."/>
        </authorList>
    </citation>
    <scope>NUCLEOTIDE SEQUENCE [LARGE SCALE GENOMIC DNA]</scope>
    <source>
        <strain evidence="8 9">KN286</strain>
    </source>
</reference>
<dbReference type="InterPro" id="IPR013805">
    <property type="entry name" value="GrpE_CC"/>
</dbReference>
<dbReference type="GO" id="GO:0000774">
    <property type="term" value="F:adenyl-nucleotide exchange factor activity"/>
    <property type="evidence" value="ECO:0007669"/>
    <property type="project" value="InterPro"/>
</dbReference>
<dbReference type="Gene3D" id="2.30.22.10">
    <property type="entry name" value="Head domain of nucleotide exchange factor GrpE"/>
    <property type="match status" value="1"/>
</dbReference>
<evidence type="ECO:0000256" key="3">
    <source>
        <dbReference type="ARBA" id="ARBA00023186"/>
    </source>
</evidence>
<dbReference type="PRINTS" id="PR00773">
    <property type="entry name" value="GRPEPROTEIN"/>
</dbReference>
<dbReference type="Proteomes" id="UP000436016">
    <property type="component" value="Unassembled WGS sequence"/>
</dbReference>
<dbReference type="Pfam" id="PF01025">
    <property type="entry name" value="GrpE"/>
    <property type="match status" value="1"/>
</dbReference>
<dbReference type="GO" id="GO:0006457">
    <property type="term" value="P:protein folding"/>
    <property type="evidence" value="ECO:0007669"/>
    <property type="project" value="InterPro"/>
</dbReference>
<proteinExistence type="inferred from homology"/>
<accession>A0A6B0TUT5</accession>
<dbReference type="SUPFAM" id="SSF51064">
    <property type="entry name" value="Head domain of nucleotide exchange factor GrpE"/>
    <property type="match status" value="1"/>
</dbReference>
<keyword evidence="2 4" id="KW-0346">Stress response</keyword>
<dbReference type="GO" id="GO:0051087">
    <property type="term" value="F:protein-folding chaperone binding"/>
    <property type="evidence" value="ECO:0007669"/>
    <property type="project" value="InterPro"/>
</dbReference>
<dbReference type="PANTHER" id="PTHR21237">
    <property type="entry name" value="GRPE PROTEIN"/>
    <property type="match status" value="1"/>
</dbReference>
<dbReference type="GO" id="GO:0051082">
    <property type="term" value="F:unfolded protein binding"/>
    <property type="evidence" value="ECO:0007669"/>
    <property type="project" value="TreeGrafter"/>
</dbReference>
<dbReference type="Gene3D" id="3.90.20.20">
    <property type="match status" value="1"/>
</dbReference>
<evidence type="ECO:0000313" key="8">
    <source>
        <dbReference type="EMBL" id="MXU64703.1"/>
    </source>
</evidence>
<keyword evidence="3 4" id="KW-0143">Chaperone</keyword>
<keyword evidence="4" id="KW-0963">Cytoplasm</keyword>